<keyword evidence="7" id="KW-1185">Reference proteome</keyword>
<proteinExistence type="inferred from homology"/>
<keyword evidence="2" id="KW-0229">DNA integration</keyword>
<dbReference type="Gene3D" id="1.10.443.10">
    <property type="entry name" value="Intergrase catalytic core"/>
    <property type="match status" value="1"/>
</dbReference>
<organism evidence="6 7">
    <name type="scientific">Roseateles oligotrophus</name>
    <dbReference type="NCBI Taxonomy" id="1769250"/>
    <lineage>
        <taxon>Bacteria</taxon>
        <taxon>Pseudomonadati</taxon>
        <taxon>Pseudomonadota</taxon>
        <taxon>Betaproteobacteria</taxon>
        <taxon>Burkholderiales</taxon>
        <taxon>Sphaerotilaceae</taxon>
        <taxon>Roseateles</taxon>
    </lineage>
</organism>
<dbReference type="InterPro" id="IPR002104">
    <property type="entry name" value="Integrase_catalytic"/>
</dbReference>
<dbReference type="Pfam" id="PF00589">
    <property type="entry name" value="Phage_integrase"/>
    <property type="match status" value="1"/>
</dbReference>
<dbReference type="PANTHER" id="PTHR30629:SF2">
    <property type="entry name" value="PROPHAGE INTEGRASE INTS-RELATED"/>
    <property type="match status" value="1"/>
</dbReference>
<evidence type="ECO:0000256" key="2">
    <source>
        <dbReference type="ARBA" id="ARBA00022908"/>
    </source>
</evidence>
<sequence>MKSHCGAYEPTRASRAKGTTMAIELIKDDGVIEAWKPKPLERMSDGGGLFLLAAKVPGRRHAWRFDYTFERKRATLSLGVYPKVDLQLARMKAREIQNLVARDINPSAQRKAKRVAVVEAIDAERRLLKGEAPKNSFEDVARRWYAIRKEDWMNSYGSKVIRRLEQHVFPYIGRQPIVSIEPPAILEVCRRVESQGTLETAHRTLEHCSNVCRFGIAECLLKTDPCRDLRGALKKPVVKHFAAITKPRELAELLKAIHAYNGSFVTRSALQLAPMLFLRPGEFRQARWDEFDLVNAIWLVPSQRMKRTKVQKNLGAPHFVPLPRQAVAVLEELYRLTGKTDFVFPAEGRAGRSMSDGTINAALRVLGYTSDIATGHGFRATARTLLREALSVDREIIELQLAHEVKDVNGRAYNRAEFLDARKAMMQKWADYLDELREGRSDYRTHAEQPEFVPVTKRRAEKPQA</sequence>
<reference evidence="6 7" key="1">
    <citation type="submission" date="2021-11" db="EMBL/GenBank/DDBJ databases">
        <authorList>
            <person name="Liang Q."/>
            <person name="Mou H."/>
            <person name="Liu Z."/>
        </authorList>
    </citation>
    <scope>NUCLEOTIDE SEQUENCE [LARGE SCALE GENOMIC DNA]</scope>
    <source>
        <strain evidence="6 7">CHU3</strain>
    </source>
</reference>
<feature type="domain" description="Tyr recombinase" evidence="5">
    <location>
        <begin position="239"/>
        <end position="426"/>
    </location>
</feature>
<protein>
    <submittedName>
        <fullName evidence="6">Tyrosine-type recombinase/integrase</fullName>
    </submittedName>
</protein>
<dbReference type="Pfam" id="PF13356">
    <property type="entry name" value="Arm-DNA-bind_3"/>
    <property type="match status" value="1"/>
</dbReference>
<dbReference type="EMBL" id="JAJIRN010000012">
    <property type="protein sequence ID" value="MCV2371008.1"/>
    <property type="molecule type" value="Genomic_DNA"/>
</dbReference>
<evidence type="ECO:0000256" key="1">
    <source>
        <dbReference type="ARBA" id="ARBA00008857"/>
    </source>
</evidence>
<keyword evidence="3" id="KW-0238">DNA-binding</keyword>
<gene>
    <name evidence="6" type="ORF">LNV07_23210</name>
</gene>
<dbReference type="InterPro" id="IPR053876">
    <property type="entry name" value="Phage_int_M"/>
</dbReference>
<dbReference type="InterPro" id="IPR050808">
    <property type="entry name" value="Phage_Integrase"/>
</dbReference>
<dbReference type="PROSITE" id="PS51898">
    <property type="entry name" value="TYR_RECOMBINASE"/>
    <property type="match status" value="1"/>
</dbReference>
<dbReference type="SUPFAM" id="SSF56349">
    <property type="entry name" value="DNA breaking-rejoining enzymes"/>
    <property type="match status" value="1"/>
</dbReference>
<dbReference type="PANTHER" id="PTHR30629">
    <property type="entry name" value="PROPHAGE INTEGRASE"/>
    <property type="match status" value="1"/>
</dbReference>
<evidence type="ECO:0000313" key="7">
    <source>
        <dbReference type="Proteomes" id="UP001209701"/>
    </source>
</evidence>
<dbReference type="InterPro" id="IPR010998">
    <property type="entry name" value="Integrase_recombinase_N"/>
</dbReference>
<accession>A0ABT2YLT6</accession>
<dbReference type="RefSeq" id="WP_263573592.1">
    <property type="nucleotide sequence ID" value="NZ_JAJIRN010000012.1"/>
</dbReference>
<dbReference type="Gene3D" id="1.10.150.130">
    <property type="match status" value="1"/>
</dbReference>
<evidence type="ECO:0000256" key="3">
    <source>
        <dbReference type="ARBA" id="ARBA00023125"/>
    </source>
</evidence>
<keyword evidence="4" id="KW-0233">DNA recombination</keyword>
<comment type="caution">
    <text evidence="6">The sequence shown here is derived from an EMBL/GenBank/DDBJ whole genome shotgun (WGS) entry which is preliminary data.</text>
</comment>
<dbReference type="CDD" id="cd00801">
    <property type="entry name" value="INT_P4_C"/>
    <property type="match status" value="1"/>
</dbReference>
<evidence type="ECO:0000256" key="4">
    <source>
        <dbReference type="ARBA" id="ARBA00023172"/>
    </source>
</evidence>
<dbReference type="InterPro" id="IPR025166">
    <property type="entry name" value="Integrase_DNA_bind_dom"/>
</dbReference>
<dbReference type="InterPro" id="IPR013762">
    <property type="entry name" value="Integrase-like_cat_sf"/>
</dbReference>
<dbReference type="Pfam" id="PF22022">
    <property type="entry name" value="Phage_int_M"/>
    <property type="match status" value="1"/>
</dbReference>
<dbReference type="InterPro" id="IPR011010">
    <property type="entry name" value="DNA_brk_join_enz"/>
</dbReference>
<evidence type="ECO:0000313" key="6">
    <source>
        <dbReference type="EMBL" id="MCV2371008.1"/>
    </source>
</evidence>
<evidence type="ECO:0000259" key="5">
    <source>
        <dbReference type="PROSITE" id="PS51898"/>
    </source>
</evidence>
<dbReference type="Gene3D" id="3.30.160.390">
    <property type="entry name" value="Integrase, DNA-binding domain"/>
    <property type="match status" value="1"/>
</dbReference>
<name>A0ABT2YLT6_9BURK</name>
<comment type="similarity">
    <text evidence="1">Belongs to the 'phage' integrase family.</text>
</comment>
<dbReference type="InterPro" id="IPR038488">
    <property type="entry name" value="Integrase_DNA-bd_sf"/>
</dbReference>
<dbReference type="Proteomes" id="UP001209701">
    <property type="component" value="Unassembled WGS sequence"/>
</dbReference>